<dbReference type="Proteomes" id="UP001159363">
    <property type="component" value="Chromosome 4"/>
</dbReference>
<evidence type="ECO:0000313" key="1">
    <source>
        <dbReference type="EMBL" id="KAJ8882501.1"/>
    </source>
</evidence>
<evidence type="ECO:0000313" key="2">
    <source>
        <dbReference type="Proteomes" id="UP001159363"/>
    </source>
</evidence>
<sequence length="402" mass="44849">MTSTATQHKAGAPPRVGVPRLITYGYLLRRLWPSPRIPQARFLVLYHPRRATVSAVLSNHRGRVRALTNECTIRLDSASAFDVRGQRFAPTHQQVLIQLISNGGVVLWRLGWRLYFRLKLLTCRRSSATCSSYRKPQRVQSIFRIPIVSCTEKVRTESNFSHTTSRDGAAVSQQYGVLTQCSQLENAIRRNELISVVNAARRPLPLHNRSRYNSAVDVCLSSNTVSDLCLHVVRPQANDTPPVFLSSKPCMAIEHGLMRSMKTSGGLTRGRGMIADVSINCDETTEVGRKAINSLTGKNFSTVKLHRHDKTHPISAMNRTITFQSDTVEVNAHQLFSRIVLIKIKYDFAGLLQYELAPWPLALFDDATGDADVLVLTTVKSRFSETEPVVVVGNVTDTLVCI</sequence>
<keyword evidence="2" id="KW-1185">Reference proteome</keyword>
<gene>
    <name evidence="1" type="ORF">PR048_014312</name>
</gene>
<proteinExistence type="predicted"/>
<dbReference type="EMBL" id="JARBHB010000005">
    <property type="protein sequence ID" value="KAJ8882501.1"/>
    <property type="molecule type" value="Genomic_DNA"/>
</dbReference>
<name>A0ABQ9HE92_9NEOP</name>
<organism evidence="1 2">
    <name type="scientific">Dryococelus australis</name>
    <dbReference type="NCBI Taxonomy" id="614101"/>
    <lineage>
        <taxon>Eukaryota</taxon>
        <taxon>Metazoa</taxon>
        <taxon>Ecdysozoa</taxon>
        <taxon>Arthropoda</taxon>
        <taxon>Hexapoda</taxon>
        <taxon>Insecta</taxon>
        <taxon>Pterygota</taxon>
        <taxon>Neoptera</taxon>
        <taxon>Polyneoptera</taxon>
        <taxon>Phasmatodea</taxon>
        <taxon>Verophasmatodea</taxon>
        <taxon>Anareolatae</taxon>
        <taxon>Phasmatidae</taxon>
        <taxon>Eurycanthinae</taxon>
        <taxon>Dryococelus</taxon>
    </lineage>
</organism>
<accession>A0ABQ9HE92</accession>
<comment type="caution">
    <text evidence="1">The sequence shown here is derived from an EMBL/GenBank/DDBJ whole genome shotgun (WGS) entry which is preliminary data.</text>
</comment>
<reference evidence="1 2" key="1">
    <citation type="submission" date="2023-02" db="EMBL/GenBank/DDBJ databases">
        <title>LHISI_Scaffold_Assembly.</title>
        <authorList>
            <person name="Stuart O.P."/>
            <person name="Cleave R."/>
            <person name="Magrath M.J.L."/>
            <person name="Mikheyev A.S."/>
        </authorList>
    </citation>
    <scope>NUCLEOTIDE SEQUENCE [LARGE SCALE GENOMIC DNA]</scope>
    <source>
        <strain evidence="1">Daus_M_001</strain>
        <tissue evidence="1">Leg muscle</tissue>
    </source>
</reference>
<protein>
    <submittedName>
        <fullName evidence="1">Uncharacterized protein</fullName>
    </submittedName>
</protein>